<feature type="transmembrane region" description="Helical" evidence="1">
    <location>
        <begin position="12"/>
        <end position="31"/>
    </location>
</feature>
<dbReference type="RefSeq" id="WP_090506742.1">
    <property type="nucleotide sequence ID" value="NZ_FNWL01000002.1"/>
</dbReference>
<feature type="transmembrane region" description="Helical" evidence="1">
    <location>
        <begin position="167"/>
        <end position="189"/>
    </location>
</feature>
<feature type="transmembrane region" description="Helical" evidence="1">
    <location>
        <begin position="255"/>
        <end position="273"/>
    </location>
</feature>
<keyword evidence="3" id="KW-1185">Reference proteome</keyword>
<reference evidence="3" key="1">
    <citation type="submission" date="2016-10" db="EMBL/GenBank/DDBJ databases">
        <authorList>
            <person name="Varghese N."/>
            <person name="Submissions S."/>
        </authorList>
    </citation>
    <scope>NUCLEOTIDE SEQUENCE [LARGE SCALE GENOMIC DNA]</scope>
    <source>
        <strain evidence="3">CGMCC 1.8981</strain>
    </source>
</reference>
<organism evidence="2 3">
    <name type="scientific">Natronorubrum sediminis</name>
    <dbReference type="NCBI Taxonomy" id="640943"/>
    <lineage>
        <taxon>Archaea</taxon>
        <taxon>Methanobacteriati</taxon>
        <taxon>Methanobacteriota</taxon>
        <taxon>Stenosarchaea group</taxon>
        <taxon>Halobacteria</taxon>
        <taxon>Halobacteriales</taxon>
        <taxon>Natrialbaceae</taxon>
        <taxon>Natronorubrum</taxon>
    </lineage>
</organism>
<dbReference type="OrthoDB" id="11839at2157"/>
<feature type="transmembrane region" description="Helical" evidence="1">
    <location>
        <begin position="51"/>
        <end position="75"/>
    </location>
</feature>
<feature type="transmembrane region" description="Helical" evidence="1">
    <location>
        <begin position="127"/>
        <end position="147"/>
    </location>
</feature>
<feature type="transmembrane region" description="Helical" evidence="1">
    <location>
        <begin position="195"/>
        <end position="218"/>
    </location>
</feature>
<keyword evidence="1" id="KW-1133">Transmembrane helix</keyword>
<gene>
    <name evidence="2" type="ORF">SAMN04487967_1828</name>
</gene>
<evidence type="ECO:0000256" key="1">
    <source>
        <dbReference type="SAM" id="Phobius"/>
    </source>
</evidence>
<feature type="transmembrane region" description="Helical" evidence="1">
    <location>
        <begin position="82"/>
        <end position="99"/>
    </location>
</feature>
<dbReference type="Proteomes" id="UP000199112">
    <property type="component" value="Unassembled WGS sequence"/>
</dbReference>
<name>A0A1H6FY21_9EURY</name>
<evidence type="ECO:0000313" key="3">
    <source>
        <dbReference type="Proteomes" id="UP000199112"/>
    </source>
</evidence>
<protein>
    <submittedName>
        <fullName evidence="2">Zinc transporter, ZIP family</fullName>
    </submittedName>
</protein>
<feature type="transmembrane region" description="Helical" evidence="1">
    <location>
        <begin position="230"/>
        <end position="249"/>
    </location>
</feature>
<evidence type="ECO:0000313" key="2">
    <source>
        <dbReference type="EMBL" id="SEH14913.1"/>
    </source>
</evidence>
<accession>A0A1H6FY21</accession>
<dbReference type="AlphaFoldDB" id="A0A1H6FY21"/>
<dbReference type="EMBL" id="FNWL01000002">
    <property type="protein sequence ID" value="SEH14913.1"/>
    <property type="molecule type" value="Genomic_DNA"/>
</dbReference>
<keyword evidence="1" id="KW-0472">Membrane</keyword>
<sequence>MTNRSVLDLPRWVQLVGPVAILAIVFGALYLTSPFGDLSTVEEASTLEILWMLTVIGAIAGIIPVAIGMLWFPFIRDLDPRYLHAFLALAAGVLAFIAVEMTEDMIFDYGLEVESATLAGSTIDGTILAGTAAIVGVGGTFVVMYAASEWRQRKMASPQKSGLEIAYLVALALGLHSIGEGLGIGVAYIQGDASLLMLLVLAFIMHNVMEGPTIVAAVARERETPPLRHFAAMGVIAGGPVILGGWIGSFAESNLLAVLFFAIAIGAILQVLLEVADLIRFDAEAVLTRTNAATFSFGFIVMFLLEDVLTEVLLEGWLVPV</sequence>
<proteinExistence type="predicted"/>
<keyword evidence="1" id="KW-0812">Transmembrane</keyword>